<feature type="transmembrane region" description="Helical" evidence="1">
    <location>
        <begin position="35"/>
        <end position="55"/>
    </location>
</feature>
<sequence length="156" mass="18429">MFSKEWFVYVFGRWILLSGIAGAIMQVIIADKIGIPTFPAFLLNQLILASVFWYVDKYIFQRHFSAVKQIFKFPRVRGHFTQEHQFSKISEEYQEFADAYKKDPENHDKWLHEFLDLAHAVEMTERVLREKGADVNGEFYRIIQQNKAKGLYETGD</sequence>
<name>A0ABZ2JBB1_9CHLR</name>
<keyword evidence="1" id="KW-0472">Membrane</keyword>
<dbReference type="Proteomes" id="UP001375370">
    <property type="component" value="Chromosome"/>
</dbReference>
<reference evidence="2 3" key="1">
    <citation type="submission" date="2024-03" db="EMBL/GenBank/DDBJ databases">
        <title>A Dehalogenimonas Isolated from Estuarine Sediments Dihaloeliminates Chlorinated Alkanes.</title>
        <authorList>
            <person name="Yang Y."/>
            <person name="Wang H."/>
        </authorList>
    </citation>
    <scope>NUCLEOTIDE SEQUENCE [LARGE SCALE GENOMIC DNA]</scope>
    <source>
        <strain evidence="2 3">W</strain>
    </source>
</reference>
<proteinExistence type="predicted"/>
<organism evidence="2 3">
    <name type="scientific">Candidatus Dehalogenimonas loeffleri</name>
    <dbReference type="NCBI Taxonomy" id="3127115"/>
    <lineage>
        <taxon>Bacteria</taxon>
        <taxon>Bacillati</taxon>
        <taxon>Chloroflexota</taxon>
        <taxon>Dehalococcoidia</taxon>
        <taxon>Dehalococcoidales</taxon>
        <taxon>Dehalococcoidaceae</taxon>
        <taxon>Dehalogenimonas</taxon>
    </lineage>
</organism>
<dbReference type="RefSeq" id="WP_338737988.1">
    <property type="nucleotide sequence ID" value="NZ_CP146612.1"/>
</dbReference>
<keyword evidence="3" id="KW-1185">Reference proteome</keyword>
<keyword evidence="1" id="KW-1133">Transmembrane helix</keyword>
<evidence type="ECO:0000313" key="2">
    <source>
        <dbReference type="EMBL" id="WWX25635.1"/>
    </source>
</evidence>
<evidence type="ECO:0000313" key="3">
    <source>
        <dbReference type="Proteomes" id="UP001375370"/>
    </source>
</evidence>
<gene>
    <name evidence="2" type="ORF">V8247_01290</name>
</gene>
<evidence type="ECO:0000256" key="1">
    <source>
        <dbReference type="SAM" id="Phobius"/>
    </source>
</evidence>
<dbReference type="EMBL" id="CP146612">
    <property type="protein sequence ID" value="WWX25635.1"/>
    <property type="molecule type" value="Genomic_DNA"/>
</dbReference>
<keyword evidence="1" id="KW-0812">Transmembrane</keyword>
<feature type="transmembrane region" description="Helical" evidence="1">
    <location>
        <begin position="7"/>
        <end position="29"/>
    </location>
</feature>
<accession>A0ABZ2JBB1</accession>
<protein>
    <submittedName>
        <fullName evidence="2">Uncharacterized protein</fullName>
    </submittedName>
</protein>